<dbReference type="InterPro" id="IPR017938">
    <property type="entry name" value="Riboflavin_synthase-like_b-brl"/>
</dbReference>
<dbReference type="SUPFAM" id="SSF63380">
    <property type="entry name" value="Riboflavin synthase domain-like"/>
    <property type="match status" value="1"/>
</dbReference>
<dbReference type="Proteomes" id="UP000269708">
    <property type="component" value="Unassembled WGS sequence"/>
</dbReference>
<keyword evidence="5" id="KW-1185">Reference proteome</keyword>
<dbReference type="GO" id="GO:0016491">
    <property type="term" value="F:oxidoreductase activity"/>
    <property type="evidence" value="ECO:0007669"/>
    <property type="project" value="InterPro"/>
</dbReference>
<gene>
    <name evidence="4" type="ORF">EDC50_0197</name>
</gene>
<dbReference type="PANTHER" id="PTHR30157:SF0">
    <property type="entry name" value="NADPH-DEPENDENT FERRIC-CHELATE REDUCTASE"/>
    <property type="match status" value="1"/>
</dbReference>
<dbReference type="AlphaFoldDB" id="A0A3N4W4N6"/>
<organism evidence="4 5">
    <name type="scientific">Vulcaniibacterium tengchongense</name>
    <dbReference type="NCBI Taxonomy" id="1273429"/>
    <lineage>
        <taxon>Bacteria</taxon>
        <taxon>Pseudomonadati</taxon>
        <taxon>Pseudomonadota</taxon>
        <taxon>Gammaproteobacteria</taxon>
        <taxon>Lysobacterales</taxon>
        <taxon>Lysobacteraceae</taxon>
        <taxon>Vulcaniibacterium</taxon>
    </lineage>
</organism>
<comment type="caution">
    <text evidence="4">The sequence shown here is derived from an EMBL/GenBank/DDBJ whole genome shotgun (WGS) entry which is preliminary data.</text>
</comment>
<evidence type="ECO:0000259" key="3">
    <source>
        <dbReference type="PROSITE" id="PS51384"/>
    </source>
</evidence>
<protein>
    <submittedName>
        <fullName evidence="4">NADPH-dependent ferric siderophore reductase</fullName>
    </submittedName>
</protein>
<dbReference type="InterPro" id="IPR007037">
    <property type="entry name" value="SIP_rossman_dom"/>
</dbReference>
<dbReference type="PROSITE" id="PS51384">
    <property type="entry name" value="FAD_FR"/>
    <property type="match status" value="1"/>
</dbReference>
<feature type="region of interest" description="Disordered" evidence="2">
    <location>
        <begin position="63"/>
        <end position="85"/>
    </location>
</feature>
<proteinExistence type="inferred from homology"/>
<dbReference type="InterPro" id="IPR017927">
    <property type="entry name" value="FAD-bd_FR_type"/>
</dbReference>
<dbReference type="Gene3D" id="2.40.30.10">
    <property type="entry name" value="Translation factors"/>
    <property type="match status" value="1"/>
</dbReference>
<name>A0A3N4W4N6_9GAMM</name>
<dbReference type="Gene3D" id="3.40.50.80">
    <property type="entry name" value="Nucleotide-binding domain of ferredoxin-NADP reductase (FNR) module"/>
    <property type="match status" value="1"/>
</dbReference>
<dbReference type="InterPro" id="IPR039374">
    <property type="entry name" value="SIP_fam"/>
</dbReference>
<dbReference type="PANTHER" id="PTHR30157">
    <property type="entry name" value="FERRIC REDUCTASE, NADPH-DEPENDENT"/>
    <property type="match status" value="1"/>
</dbReference>
<dbReference type="InterPro" id="IPR013113">
    <property type="entry name" value="SIP_FAD-bd"/>
</dbReference>
<dbReference type="RefSeq" id="WP_123768618.1">
    <property type="nucleotide sequence ID" value="NZ_RKQN01000001.1"/>
</dbReference>
<reference evidence="4 5" key="1">
    <citation type="submission" date="2018-11" db="EMBL/GenBank/DDBJ databases">
        <title>Genomic Encyclopedia of Type Strains, Phase IV (KMG-IV): sequencing the most valuable type-strain genomes for metagenomic binning, comparative biology and taxonomic classification.</title>
        <authorList>
            <person name="Goeker M."/>
        </authorList>
    </citation>
    <scope>NUCLEOTIDE SEQUENCE [LARGE SCALE GENOMIC DNA]</scope>
    <source>
        <strain evidence="4 5">DSM 25623</strain>
    </source>
</reference>
<comment type="similarity">
    <text evidence="1">Belongs to the SIP oxidoreductase family.</text>
</comment>
<dbReference type="Pfam" id="PF04954">
    <property type="entry name" value="SIP"/>
    <property type="match status" value="1"/>
</dbReference>
<dbReference type="OrthoDB" id="9814826at2"/>
<sequence length="263" mass="28980">MNTHAHRVLRHPVVFRTVEVLRVEPLTPHMRRVVFGGEELRGFLSAAPDDHVKLCFPNREGELVAPTPGPQGPVFPPGREPSPLRDYTPRRYDPARNELAIDFVLHGEGPAANWAAAATPGQRLALGGPRGSFVVADDFDGYVLAGDETALPAIGRWLEELPPRARAWALVEIPGEADRQPLASAARVEVTWLARDGRDPAAPGLLEQALRALPAPPGDAFYWIAAESRRARAMRRFLAEERGVPKDWLRATGYWKAHPDEDA</sequence>
<dbReference type="Pfam" id="PF08021">
    <property type="entry name" value="FAD_binding_9"/>
    <property type="match status" value="1"/>
</dbReference>
<dbReference type="InterPro" id="IPR039261">
    <property type="entry name" value="FNR_nucleotide-bd"/>
</dbReference>
<evidence type="ECO:0000256" key="1">
    <source>
        <dbReference type="ARBA" id="ARBA00035644"/>
    </source>
</evidence>
<evidence type="ECO:0000256" key="2">
    <source>
        <dbReference type="SAM" id="MobiDB-lite"/>
    </source>
</evidence>
<accession>A0A3N4W4N6</accession>
<dbReference type="CDD" id="cd06193">
    <property type="entry name" value="siderophore_interacting"/>
    <property type="match status" value="1"/>
</dbReference>
<evidence type="ECO:0000313" key="4">
    <source>
        <dbReference type="EMBL" id="RPE81030.1"/>
    </source>
</evidence>
<feature type="compositionally biased region" description="Pro residues" evidence="2">
    <location>
        <begin position="67"/>
        <end position="80"/>
    </location>
</feature>
<dbReference type="EMBL" id="RKQN01000001">
    <property type="protein sequence ID" value="RPE81030.1"/>
    <property type="molecule type" value="Genomic_DNA"/>
</dbReference>
<feature type="domain" description="FAD-binding FR-type" evidence="3">
    <location>
        <begin position="13"/>
        <end position="136"/>
    </location>
</feature>
<evidence type="ECO:0000313" key="5">
    <source>
        <dbReference type="Proteomes" id="UP000269708"/>
    </source>
</evidence>